<evidence type="ECO:0000313" key="2">
    <source>
        <dbReference type="EMBL" id="OHA21847.1"/>
    </source>
</evidence>
<organism evidence="2 3">
    <name type="scientific">Candidatus Taylorbacteria bacterium RIFCSPHIGHO2_02_49_25</name>
    <dbReference type="NCBI Taxonomy" id="1802305"/>
    <lineage>
        <taxon>Bacteria</taxon>
        <taxon>Candidatus Tayloriibacteriota</taxon>
    </lineage>
</organism>
<evidence type="ECO:0008006" key="4">
    <source>
        <dbReference type="Google" id="ProtNLM"/>
    </source>
</evidence>
<feature type="transmembrane region" description="Helical" evidence="1">
    <location>
        <begin position="251"/>
        <end position="269"/>
    </location>
</feature>
<accession>A0A1G2MD72</accession>
<feature type="transmembrane region" description="Helical" evidence="1">
    <location>
        <begin position="44"/>
        <end position="61"/>
    </location>
</feature>
<evidence type="ECO:0000313" key="3">
    <source>
        <dbReference type="Proteomes" id="UP000176493"/>
    </source>
</evidence>
<feature type="transmembrane region" description="Helical" evidence="1">
    <location>
        <begin position="148"/>
        <end position="170"/>
    </location>
</feature>
<reference evidence="2 3" key="1">
    <citation type="journal article" date="2016" name="Nat. Commun.">
        <title>Thousands of microbial genomes shed light on interconnected biogeochemical processes in an aquifer system.</title>
        <authorList>
            <person name="Anantharaman K."/>
            <person name="Brown C.T."/>
            <person name="Hug L.A."/>
            <person name="Sharon I."/>
            <person name="Castelle C.J."/>
            <person name="Probst A.J."/>
            <person name="Thomas B.C."/>
            <person name="Singh A."/>
            <person name="Wilkins M.J."/>
            <person name="Karaoz U."/>
            <person name="Brodie E.L."/>
            <person name="Williams K.H."/>
            <person name="Hubbard S.S."/>
            <person name="Banfield J.F."/>
        </authorList>
    </citation>
    <scope>NUCLEOTIDE SEQUENCE [LARGE SCALE GENOMIC DNA]</scope>
</reference>
<feature type="transmembrane region" description="Helical" evidence="1">
    <location>
        <begin position="206"/>
        <end position="224"/>
    </location>
</feature>
<feature type="transmembrane region" description="Helical" evidence="1">
    <location>
        <begin position="176"/>
        <end position="194"/>
    </location>
</feature>
<protein>
    <recommendedName>
        <fullName evidence="4">Lycopene cyclase domain-containing protein</fullName>
    </recommendedName>
</protein>
<keyword evidence="1" id="KW-1133">Transmembrane helix</keyword>
<keyword evidence="1" id="KW-0812">Transmembrane</keyword>
<keyword evidence="1" id="KW-0472">Membrane</keyword>
<sequence>MPLQTTQPHITRAEAHKKAALVGVLLWPIIASLFSFIFNAGVLLSIALFFCVPALYLSYVCRKHIAKAALFSLLVTIPVATVVDYIMEHTRGWWLPSSVFGSFRLFGYITIEQYIWLFLYVYLVVMFYEAFLEVSHRADGRKHPRLKWLFIALAAPLGVFLAVLAANHSLLAIDYFYLKFGVLMIAAPVIFLVFRLPSLVGRIFKAGVYFFFLSLIYEVTALALRQWEFPAEGQFIGMVSIFGIRFPFEEFFFWILLGAVATLAYYEFFDDDRQ</sequence>
<dbReference type="Proteomes" id="UP000176493">
    <property type="component" value="Unassembled WGS sequence"/>
</dbReference>
<feature type="transmembrane region" description="Helical" evidence="1">
    <location>
        <begin position="68"/>
        <end position="86"/>
    </location>
</feature>
<feature type="transmembrane region" description="Helical" evidence="1">
    <location>
        <begin position="106"/>
        <end position="128"/>
    </location>
</feature>
<dbReference type="AlphaFoldDB" id="A0A1G2MD72"/>
<comment type="caution">
    <text evidence="2">The sequence shown here is derived from an EMBL/GenBank/DDBJ whole genome shotgun (WGS) entry which is preliminary data.</text>
</comment>
<name>A0A1G2MD72_9BACT</name>
<evidence type="ECO:0000256" key="1">
    <source>
        <dbReference type="SAM" id="Phobius"/>
    </source>
</evidence>
<gene>
    <name evidence="2" type="ORF">A2W52_02475</name>
</gene>
<proteinExistence type="predicted"/>
<feature type="transmembrane region" description="Helical" evidence="1">
    <location>
        <begin position="20"/>
        <end position="38"/>
    </location>
</feature>
<dbReference type="EMBL" id="MHRJ01000039">
    <property type="protein sequence ID" value="OHA21847.1"/>
    <property type="molecule type" value="Genomic_DNA"/>
</dbReference>